<organism evidence="24 25">
    <name type="scientific">Isoptericola jiangsuensis</name>
    <dbReference type="NCBI Taxonomy" id="548579"/>
    <lineage>
        <taxon>Bacteria</taxon>
        <taxon>Bacillati</taxon>
        <taxon>Actinomycetota</taxon>
        <taxon>Actinomycetes</taxon>
        <taxon>Micrococcales</taxon>
        <taxon>Promicromonosporaceae</taxon>
        <taxon>Isoptericola</taxon>
    </lineage>
</organism>
<dbReference type="InterPro" id="IPR012094">
    <property type="entry name" value="tRNA_Ile_lys_synt"/>
</dbReference>
<dbReference type="GO" id="GO:0046100">
    <property type="term" value="P:hypoxanthine metabolic process"/>
    <property type="evidence" value="ECO:0007669"/>
    <property type="project" value="TreeGrafter"/>
</dbReference>
<dbReference type="FunFam" id="3.40.50.2020:FF:000006">
    <property type="entry name" value="Hypoxanthine phosphoribosyltransferase"/>
    <property type="match status" value="1"/>
</dbReference>
<dbReference type="CDD" id="cd06223">
    <property type="entry name" value="PRTases_typeI"/>
    <property type="match status" value="1"/>
</dbReference>
<dbReference type="AlphaFoldDB" id="A0A2A9F0U3"/>
<comment type="pathway">
    <text evidence="3">Purine metabolism; IMP biosynthesis via salvage pathway; IMP from hypoxanthine: step 1/1.</text>
</comment>
<evidence type="ECO:0000256" key="1">
    <source>
        <dbReference type="ARBA" id="ARBA00001946"/>
    </source>
</evidence>
<keyword evidence="10 19" id="KW-0819">tRNA processing</keyword>
<dbReference type="InterPro" id="IPR014729">
    <property type="entry name" value="Rossmann-like_a/b/a_fold"/>
</dbReference>
<dbReference type="InterPro" id="IPR000836">
    <property type="entry name" value="PRTase_dom"/>
</dbReference>
<evidence type="ECO:0000256" key="14">
    <source>
        <dbReference type="ARBA" id="ARBA00022840"/>
    </source>
</evidence>
<feature type="domain" description="Phosphoribosyltransferase" evidence="21">
    <location>
        <begin position="403"/>
        <end position="553"/>
    </location>
</feature>
<evidence type="ECO:0000256" key="15">
    <source>
        <dbReference type="ARBA" id="ARBA00022842"/>
    </source>
</evidence>
<evidence type="ECO:0000256" key="18">
    <source>
        <dbReference type="ARBA" id="ARBA00049402"/>
    </source>
</evidence>
<feature type="domain" description="tRNA(Ile)-lysidine/2-thiocytidine synthase N-terminal" evidence="22">
    <location>
        <begin position="28"/>
        <end position="203"/>
    </location>
</feature>
<feature type="domain" description="tRNA(Ile)-lysidine synthase substrate-binding" evidence="23">
    <location>
        <begin position="302"/>
        <end position="358"/>
    </location>
</feature>
<keyword evidence="14 19" id="KW-0067">ATP-binding</keyword>
<evidence type="ECO:0000313" key="24">
    <source>
        <dbReference type="EMBL" id="PFG44406.1"/>
    </source>
</evidence>
<comment type="catalytic activity">
    <reaction evidence="16 19">
        <text>cytidine(34) in tRNA(Ile2) + L-lysine + ATP = lysidine(34) in tRNA(Ile2) + AMP + diphosphate + H(+)</text>
        <dbReference type="Rhea" id="RHEA:43744"/>
        <dbReference type="Rhea" id="RHEA-COMP:10625"/>
        <dbReference type="Rhea" id="RHEA-COMP:10670"/>
        <dbReference type="ChEBI" id="CHEBI:15378"/>
        <dbReference type="ChEBI" id="CHEBI:30616"/>
        <dbReference type="ChEBI" id="CHEBI:32551"/>
        <dbReference type="ChEBI" id="CHEBI:33019"/>
        <dbReference type="ChEBI" id="CHEBI:82748"/>
        <dbReference type="ChEBI" id="CHEBI:83665"/>
        <dbReference type="ChEBI" id="CHEBI:456215"/>
        <dbReference type="EC" id="6.3.4.19"/>
    </reaction>
</comment>
<dbReference type="Pfam" id="PF09179">
    <property type="entry name" value="TilS"/>
    <property type="match status" value="1"/>
</dbReference>
<dbReference type="Proteomes" id="UP000224130">
    <property type="component" value="Unassembled WGS sequence"/>
</dbReference>
<evidence type="ECO:0000256" key="5">
    <source>
        <dbReference type="ARBA" id="ARBA00008391"/>
    </source>
</evidence>
<comment type="similarity">
    <text evidence="19">Belongs to the tRNA(Ile)-lysidine synthase family.</text>
</comment>
<dbReference type="GO" id="GO:0052657">
    <property type="term" value="F:guanine phosphoribosyltransferase activity"/>
    <property type="evidence" value="ECO:0007669"/>
    <property type="project" value="UniProtKB-ARBA"/>
</dbReference>
<dbReference type="InterPro" id="IPR005904">
    <property type="entry name" value="Hxn_phspho_trans"/>
</dbReference>
<evidence type="ECO:0000256" key="20">
    <source>
        <dbReference type="SAM" id="MobiDB-lite"/>
    </source>
</evidence>
<evidence type="ECO:0000256" key="4">
    <source>
        <dbReference type="ARBA" id="ARBA00004676"/>
    </source>
</evidence>
<dbReference type="GO" id="GO:0032267">
    <property type="term" value="F:tRNA(Ile)-lysidine synthase activity"/>
    <property type="evidence" value="ECO:0007669"/>
    <property type="project" value="UniProtKB-EC"/>
</dbReference>
<keyword evidence="15" id="KW-0460">Magnesium</keyword>
<dbReference type="Pfam" id="PF01171">
    <property type="entry name" value="ATP_bind_3"/>
    <property type="match status" value="1"/>
</dbReference>
<keyword evidence="8 24" id="KW-0328">Glycosyltransferase</keyword>
<comment type="domain">
    <text evidence="19">The N-terminal region contains the highly conserved SGGXDS motif, predicted to be a P-loop motif involved in ATP binding.</text>
</comment>
<dbReference type="GO" id="GO:0005829">
    <property type="term" value="C:cytosol"/>
    <property type="evidence" value="ECO:0007669"/>
    <property type="project" value="TreeGrafter"/>
</dbReference>
<evidence type="ECO:0000256" key="6">
    <source>
        <dbReference type="ARBA" id="ARBA00022490"/>
    </source>
</evidence>
<evidence type="ECO:0000256" key="11">
    <source>
        <dbReference type="ARBA" id="ARBA00022723"/>
    </source>
</evidence>
<feature type="binding site" evidence="19">
    <location>
        <begin position="33"/>
        <end position="38"/>
    </location>
    <ligand>
        <name>ATP</name>
        <dbReference type="ChEBI" id="CHEBI:30616"/>
    </ligand>
</feature>
<dbReference type="InterPro" id="IPR029057">
    <property type="entry name" value="PRTase-like"/>
</dbReference>
<evidence type="ECO:0000256" key="16">
    <source>
        <dbReference type="ARBA" id="ARBA00048539"/>
    </source>
</evidence>
<comment type="subcellular location">
    <subcellularLocation>
        <location evidence="2 19">Cytoplasm</location>
    </subcellularLocation>
</comment>
<dbReference type="CDD" id="cd01992">
    <property type="entry name" value="TilS_N"/>
    <property type="match status" value="1"/>
</dbReference>
<dbReference type="GO" id="GO:0005524">
    <property type="term" value="F:ATP binding"/>
    <property type="evidence" value="ECO:0007669"/>
    <property type="project" value="UniProtKB-UniRule"/>
</dbReference>
<feature type="compositionally biased region" description="Low complexity" evidence="20">
    <location>
        <begin position="283"/>
        <end position="295"/>
    </location>
</feature>
<evidence type="ECO:0000256" key="8">
    <source>
        <dbReference type="ARBA" id="ARBA00022676"/>
    </source>
</evidence>
<feature type="region of interest" description="Disordered" evidence="20">
    <location>
        <begin position="375"/>
        <end position="394"/>
    </location>
</feature>
<evidence type="ECO:0000259" key="22">
    <source>
        <dbReference type="Pfam" id="PF01171"/>
    </source>
</evidence>
<comment type="catalytic activity">
    <reaction evidence="17">
        <text>GMP + diphosphate = guanine + 5-phospho-alpha-D-ribose 1-diphosphate</text>
        <dbReference type="Rhea" id="RHEA:25424"/>
        <dbReference type="ChEBI" id="CHEBI:16235"/>
        <dbReference type="ChEBI" id="CHEBI:33019"/>
        <dbReference type="ChEBI" id="CHEBI:58017"/>
        <dbReference type="ChEBI" id="CHEBI:58115"/>
        <dbReference type="EC" id="2.4.2.8"/>
    </reaction>
    <physiologicalReaction direction="right-to-left" evidence="17">
        <dbReference type="Rhea" id="RHEA:25426"/>
    </physiologicalReaction>
</comment>
<keyword evidence="13 19" id="KW-0547">Nucleotide-binding</keyword>
<evidence type="ECO:0000256" key="12">
    <source>
        <dbReference type="ARBA" id="ARBA00022726"/>
    </source>
</evidence>
<dbReference type="InterPro" id="IPR015262">
    <property type="entry name" value="tRNA_Ile_lys_synt_subst-bd"/>
</dbReference>
<dbReference type="HAMAP" id="MF_01161">
    <property type="entry name" value="tRNA_Ile_lys_synt"/>
    <property type="match status" value="1"/>
</dbReference>
<sequence length="572" mass="59701">MARVDPALAAARTAVRADLADLPPDATVLVACSGGADSLALAAVLATEARRVARSVRSRGHAVRAGAVVVDHGLVDGSARVAERAAAQCRDLGLDPVVVRRVAVAASPDGPESAARQARYAALDAVADDLGATVVLLGHTLDDQAEQVLLGLARGSGARSLAGMPARRGRYRRPFLGLRRATTEAVCAAVGVEPWHDPTNAPDGGPLRSRVRGHLLPALADVLGPGAVEALGRSAAQLRDDADLLDVLAADLLARSRVVDHDSPPPGRTSGREVVPRERDLATGRATSADGGADGGTADVVLDVEVLAAAPPALRRRALRAAATGVGCPPGTTTARHVDALDALVVAWRGQGPVHLPGDARGLRACGRLILRPSRTSARPRPAPARSTPVDQSDVSGDLADILLTEEQLGARLDEMAAQIDADYAGKDLLLVGVLKGAVMVMADLSRRLHHPVEMDWMAVSSYGSGTKSSGVVRILKDLDSDLSGRNVLIAEDIIDSGLTLSWLVQNLRSRGPASVEIATMLRKPDAAKADVDVKYVGFDIPNEFVVGYGLDYAEKYRNLPFIGTLAPHVYS</sequence>
<accession>A0A2A9F0U3</accession>
<dbReference type="SUPFAM" id="SSF82829">
    <property type="entry name" value="MesJ substrate recognition domain-like"/>
    <property type="match status" value="1"/>
</dbReference>
<evidence type="ECO:0000256" key="19">
    <source>
        <dbReference type="HAMAP-Rule" id="MF_01161"/>
    </source>
</evidence>
<dbReference type="GO" id="GO:0004422">
    <property type="term" value="F:hypoxanthine phosphoribosyltransferase activity"/>
    <property type="evidence" value="ECO:0007669"/>
    <property type="project" value="InterPro"/>
</dbReference>
<evidence type="ECO:0000256" key="10">
    <source>
        <dbReference type="ARBA" id="ARBA00022694"/>
    </source>
</evidence>
<comment type="cofactor">
    <cofactor evidence="1">
        <name>Mg(2+)</name>
        <dbReference type="ChEBI" id="CHEBI:18420"/>
    </cofactor>
</comment>
<dbReference type="PANTHER" id="PTHR43340">
    <property type="entry name" value="HYPOXANTHINE-GUANINE PHOSPHORIBOSYLTRANSFERASE"/>
    <property type="match status" value="1"/>
</dbReference>
<evidence type="ECO:0000313" key="25">
    <source>
        <dbReference type="Proteomes" id="UP000224130"/>
    </source>
</evidence>
<keyword evidence="12" id="KW-0660">Purine salvage</keyword>
<name>A0A2A9F0U3_9MICO</name>
<dbReference type="GO" id="GO:0032264">
    <property type="term" value="P:IMP salvage"/>
    <property type="evidence" value="ECO:0007669"/>
    <property type="project" value="TreeGrafter"/>
</dbReference>
<dbReference type="EMBL" id="PDJJ01000001">
    <property type="protein sequence ID" value="PFG44406.1"/>
    <property type="molecule type" value="Genomic_DNA"/>
</dbReference>
<dbReference type="GO" id="GO:0000287">
    <property type="term" value="F:magnesium ion binding"/>
    <property type="evidence" value="ECO:0007669"/>
    <property type="project" value="TreeGrafter"/>
</dbReference>
<keyword evidence="25" id="KW-1185">Reference proteome</keyword>
<proteinExistence type="inferred from homology"/>
<evidence type="ECO:0000259" key="21">
    <source>
        <dbReference type="Pfam" id="PF00156"/>
    </source>
</evidence>
<dbReference type="Gene3D" id="3.40.50.2020">
    <property type="match status" value="1"/>
</dbReference>
<comment type="similarity">
    <text evidence="5">Belongs to the purine/pyrimidine phosphoribosyltransferase family.</text>
</comment>
<dbReference type="SUPFAM" id="SSF53271">
    <property type="entry name" value="PRTase-like"/>
    <property type="match status" value="1"/>
</dbReference>
<dbReference type="SUPFAM" id="SSF52402">
    <property type="entry name" value="Adenine nucleotide alpha hydrolases-like"/>
    <property type="match status" value="1"/>
</dbReference>
<evidence type="ECO:0000256" key="13">
    <source>
        <dbReference type="ARBA" id="ARBA00022741"/>
    </source>
</evidence>
<feature type="compositionally biased region" description="Basic and acidic residues" evidence="20">
    <location>
        <begin position="270"/>
        <end position="282"/>
    </location>
</feature>
<evidence type="ECO:0000256" key="9">
    <source>
        <dbReference type="ARBA" id="ARBA00022679"/>
    </source>
</evidence>
<dbReference type="InterPro" id="IPR011063">
    <property type="entry name" value="TilS/TtcA_N"/>
</dbReference>
<dbReference type="GO" id="GO:0006166">
    <property type="term" value="P:purine ribonucleoside salvage"/>
    <property type="evidence" value="ECO:0007669"/>
    <property type="project" value="UniProtKB-KW"/>
</dbReference>
<comment type="pathway">
    <text evidence="4">Purine metabolism; GMP biosynthesis via salvage pathway; GMP from guanine: step 1/1.</text>
</comment>
<dbReference type="Gene3D" id="3.40.50.620">
    <property type="entry name" value="HUPs"/>
    <property type="match status" value="1"/>
</dbReference>
<keyword evidence="11" id="KW-0479">Metal-binding</keyword>
<keyword evidence="6 19" id="KW-0963">Cytoplasm</keyword>
<dbReference type="InterPro" id="IPR050408">
    <property type="entry name" value="HGPRT"/>
</dbReference>
<evidence type="ECO:0000259" key="23">
    <source>
        <dbReference type="Pfam" id="PF09179"/>
    </source>
</evidence>
<gene>
    <name evidence="19" type="primary">tilS</name>
    <name evidence="24" type="ORF">ATJ88_3130</name>
</gene>
<dbReference type="GO" id="GO:0032263">
    <property type="term" value="P:GMP salvage"/>
    <property type="evidence" value="ECO:0007669"/>
    <property type="project" value="TreeGrafter"/>
</dbReference>
<keyword evidence="7 19" id="KW-0436">Ligase</keyword>
<dbReference type="GO" id="GO:0006400">
    <property type="term" value="P:tRNA modification"/>
    <property type="evidence" value="ECO:0007669"/>
    <property type="project" value="UniProtKB-UniRule"/>
</dbReference>
<feature type="compositionally biased region" description="Low complexity" evidence="20">
    <location>
        <begin position="375"/>
        <end position="389"/>
    </location>
</feature>
<dbReference type="NCBIfam" id="TIGR01203">
    <property type="entry name" value="HGPRTase"/>
    <property type="match status" value="1"/>
</dbReference>
<dbReference type="GO" id="GO:0006178">
    <property type="term" value="P:guanine salvage"/>
    <property type="evidence" value="ECO:0007669"/>
    <property type="project" value="TreeGrafter"/>
</dbReference>
<dbReference type="PANTHER" id="PTHR43340:SF1">
    <property type="entry name" value="HYPOXANTHINE PHOSPHORIBOSYLTRANSFERASE"/>
    <property type="match status" value="1"/>
</dbReference>
<comment type="function">
    <text evidence="19">Ligates lysine onto the cytidine present at position 34 of the AUA codon-specific tRNA(Ile) that contains the anticodon CAU, in an ATP-dependent manner. Cytidine is converted to lysidine, thus changing the amino acid specificity of the tRNA from methionine to isoleucine.</text>
</comment>
<protein>
    <recommendedName>
        <fullName evidence="19">tRNA(Ile)-lysidine synthase</fullName>
        <ecNumber evidence="19">6.3.4.19</ecNumber>
    </recommendedName>
    <alternativeName>
        <fullName evidence="19">tRNA(Ile)-2-lysyl-cytidine synthase</fullName>
    </alternativeName>
    <alternativeName>
        <fullName evidence="19">tRNA(Ile)-lysidine synthetase</fullName>
    </alternativeName>
</protein>
<evidence type="ECO:0000256" key="17">
    <source>
        <dbReference type="ARBA" id="ARBA00048811"/>
    </source>
</evidence>
<feature type="region of interest" description="Disordered" evidence="20">
    <location>
        <begin position="258"/>
        <end position="295"/>
    </location>
</feature>
<reference evidence="24 25" key="1">
    <citation type="submission" date="2017-10" db="EMBL/GenBank/DDBJ databases">
        <title>Sequencing the genomes of 1000 actinobacteria strains.</title>
        <authorList>
            <person name="Klenk H.-P."/>
        </authorList>
    </citation>
    <scope>NUCLEOTIDE SEQUENCE [LARGE SCALE GENOMIC DNA]</scope>
    <source>
        <strain evidence="24 25">DSM 21863</strain>
    </source>
</reference>
<dbReference type="EC" id="6.3.4.19" evidence="19"/>
<dbReference type="OrthoDB" id="9802824at2"/>
<dbReference type="NCBIfam" id="TIGR02432">
    <property type="entry name" value="lysidine_TilS_N"/>
    <property type="match status" value="1"/>
</dbReference>
<comment type="caution">
    <text evidence="24">The sequence shown here is derived from an EMBL/GenBank/DDBJ whole genome shotgun (WGS) entry which is preliminary data.</text>
</comment>
<dbReference type="InterPro" id="IPR012795">
    <property type="entry name" value="tRNA_Ile_lys_synt_N"/>
</dbReference>
<dbReference type="Pfam" id="PF00156">
    <property type="entry name" value="Pribosyltran"/>
    <property type="match status" value="1"/>
</dbReference>
<evidence type="ECO:0000256" key="7">
    <source>
        <dbReference type="ARBA" id="ARBA00022598"/>
    </source>
</evidence>
<evidence type="ECO:0000256" key="3">
    <source>
        <dbReference type="ARBA" id="ARBA00004669"/>
    </source>
</evidence>
<keyword evidence="9 24" id="KW-0808">Transferase</keyword>
<evidence type="ECO:0000256" key="2">
    <source>
        <dbReference type="ARBA" id="ARBA00004496"/>
    </source>
</evidence>
<comment type="catalytic activity">
    <reaction evidence="18">
        <text>IMP + diphosphate = hypoxanthine + 5-phospho-alpha-D-ribose 1-diphosphate</text>
        <dbReference type="Rhea" id="RHEA:17973"/>
        <dbReference type="ChEBI" id="CHEBI:17368"/>
        <dbReference type="ChEBI" id="CHEBI:33019"/>
        <dbReference type="ChEBI" id="CHEBI:58017"/>
        <dbReference type="ChEBI" id="CHEBI:58053"/>
        <dbReference type="EC" id="2.4.2.8"/>
    </reaction>
    <physiologicalReaction direction="right-to-left" evidence="18">
        <dbReference type="Rhea" id="RHEA:17975"/>
    </physiologicalReaction>
</comment>